<name>A0ABT5RQQ4_9BURK</name>
<dbReference type="Proteomes" id="UP001148932">
    <property type="component" value="Unassembled WGS sequence"/>
</dbReference>
<evidence type="ECO:0000313" key="2">
    <source>
        <dbReference type="Proteomes" id="UP001148932"/>
    </source>
</evidence>
<protein>
    <submittedName>
        <fullName evidence="1">Helix-hairpin-helix domain-containing protein</fullName>
    </submittedName>
</protein>
<keyword evidence="2" id="KW-1185">Reference proteome</keyword>
<comment type="caution">
    <text evidence="1">The sequence shown here is derived from an EMBL/GenBank/DDBJ whole genome shotgun (WGS) entry which is preliminary data.</text>
</comment>
<proteinExistence type="predicted"/>
<dbReference type="EMBL" id="JAPCKI010000001">
    <property type="protein sequence ID" value="MDD2176019.1"/>
    <property type="molecule type" value="Genomic_DNA"/>
</dbReference>
<dbReference type="RefSeq" id="WP_274106276.1">
    <property type="nucleotide sequence ID" value="NZ_JAPCKI010000001.1"/>
</dbReference>
<organism evidence="1 2">
    <name type="scientific">Acidovorax benzenivorans</name>
    <dbReference type="NCBI Taxonomy" id="2987520"/>
    <lineage>
        <taxon>Bacteria</taxon>
        <taxon>Pseudomonadati</taxon>
        <taxon>Pseudomonadota</taxon>
        <taxon>Betaproteobacteria</taxon>
        <taxon>Burkholderiales</taxon>
        <taxon>Comamonadaceae</taxon>
        <taxon>Acidovorax</taxon>
    </lineage>
</organism>
<sequence>MPFPIEERRALLNVKGVGPTVVARLEQMGYESLAHLGKANALDIVSTASAMVGSTCWKNSPQARAAIQAAIALAQSRPA</sequence>
<evidence type="ECO:0000313" key="1">
    <source>
        <dbReference type="EMBL" id="MDD2176019.1"/>
    </source>
</evidence>
<gene>
    <name evidence="1" type="ORF">OIN59_01165</name>
</gene>
<accession>A0ABT5RQQ4</accession>
<reference evidence="1" key="1">
    <citation type="submission" date="2022-10" db="EMBL/GenBank/DDBJ databases">
        <title>Description of microaerobic benzene degrading bacteria.</title>
        <authorList>
            <person name="Bedics A."/>
            <person name="Tancsics A."/>
            <person name="Banerjee S."/>
        </authorList>
    </citation>
    <scope>NUCLEOTIDE SEQUENCE</scope>
    <source>
        <strain evidence="1">D2M1</strain>
    </source>
</reference>